<dbReference type="GO" id="GO:0005886">
    <property type="term" value="C:plasma membrane"/>
    <property type="evidence" value="ECO:0007669"/>
    <property type="project" value="UniProtKB-SubCell"/>
</dbReference>
<proteinExistence type="inferred from homology"/>
<dbReference type="InterPro" id="IPR050189">
    <property type="entry name" value="MFS_Efflux_Transporters"/>
</dbReference>
<evidence type="ECO:0000256" key="1">
    <source>
        <dbReference type="ARBA" id="ARBA00004651"/>
    </source>
</evidence>
<dbReference type="PROSITE" id="PS00216">
    <property type="entry name" value="SUGAR_TRANSPORT_1"/>
    <property type="match status" value="1"/>
</dbReference>
<dbReference type="InterPro" id="IPR036259">
    <property type="entry name" value="MFS_trans_sf"/>
</dbReference>
<feature type="transmembrane region" description="Helical" evidence="8">
    <location>
        <begin position="275"/>
        <end position="293"/>
    </location>
</feature>
<keyword evidence="6 8" id="KW-1133">Transmembrane helix</keyword>
<feature type="transmembrane region" description="Helical" evidence="8">
    <location>
        <begin position="329"/>
        <end position="348"/>
    </location>
</feature>
<feature type="transmembrane region" description="Helical" evidence="8">
    <location>
        <begin position="183"/>
        <end position="207"/>
    </location>
</feature>
<evidence type="ECO:0000313" key="11">
    <source>
        <dbReference type="Proteomes" id="UP000198553"/>
    </source>
</evidence>
<feature type="transmembrane region" description="Helical" evidence="8">
    <location>
        <begin position="393"/>
        <end position="413"/>
    </location>
</feature>
<keyword evidence="5 8" id="KW-0812">Transmembrane</keyword>
<dbReference type="InterPro" id="IPR005829">
    <property type="entry name" value="Sugar_transporter_CS"/>
</dbReference>
<evidence type="ECO:0000256" key="3">
    <source>
        <dbReference type="ARBA" id="ARBA00022448"/>
    </source>
</evidence>
<dbReference type="SUPFAM" id="SSF103473">
    <property type="entry name" value="MFS general substrate transporter"/>
    <property type="match status" value="1"/>
</dbReference>
<evidence type="ECO:0000256" key="5">
    <source>
        <dbReference type="ARBA" id="ARBA00022692"/>
    </source>
</evidence>
<keyword evidence="4" id="KW-1003">Cell membrane</keyword>
<dbReference type="PANTHER" id="PTHR43124">
    <property type="entry name" value="PURINE EFFLUX PUMP PBUE"/>
    <property type="match status" value="1"/>
</dbReference>
<dbReference type="PRINTS" id="PR01035">
    <property type="entry name" value="TCRTETA"/>
</dbReference>
<dbReference type="EMBL" id="FOBW01000015">
    <property type="protein sequence ID" value="SEN58611.1"/>
    <property type="molecule type" value="Genomic_DNA"/>
</dbReference>
<comment type="subcellular location">
    <subcellularLocation>
        <location evidence="1">Cell membrane</location>
        <topology evidence="1">Multi-pass membrane protein</topology>
    </subcellularLocation>
</comment>
<evidence type="ECO:0000256" key="4">
    <source>
        <dbReference type="ARBA" id="ARBA00022475"/>
    </source>
</evidence>
<protein>
    <submittedName>
        <fullName evidence="10">MFS transporter, ACDE family, multidrug resistance protein</fullName>
    </submittedName>
</protein>
<keyword evidence="3" id="KW-0813">Transport</keyword>
<dbReference type="PROSITE" id="PS50850">
    <property type="entry name" value="MFS"/>
    <property type="match status" value="1"/>
</dbReference>
<dbReference type="Pfam" id="PF07690">
    <property type="entry name" value="MFS_1"/>
    <property type="match status" value="1"/>
</dbReference>
<name>A0A1H8HR32_9BACI</name>
<evidence type="ECO:0000256" key="7">
    <source>
        <dbReference type="ARBA" id="ARBA00023136"/>
    </source>
</evidence>
<evidence type="ECO:0000256" key="6">
    <source>
        <dbReference type="ARBA" id="ARBA00022989"/>
    </source>
</evidence>
<dbReference type="RefSeq" id="WP_090749074.1">
    <property type="nucleotide sequence ID" value="NZ_FOBW01000015.1"/>
</dbReference>
<feature type="transmembrane region" description="Helical" evidence="8">
    <location>
        <begin position="27"/>
        <end position="50"/>
    </location>
</feature>
<feature type="transmembrane region" description="Helical" evidence="8">
    <location>
        <begin position="305"/>
        <end position="323"/>
    </location>
</feature>
<comment type="similarity">
    <text evidence="2">Belongs to the major facilitator superfamily. TCR/Tet family.</text>
</comment>
<keyword evidence="7 8" id="KW-0472">Membrane</keyword>
<dbReference type="AlphaFoldDB" id="A0A1H8HR32"/>
<dbReference type="PANTHER" id="PTHR43124:SF3">
    <property type="entry name" value="CHLORAMPHENICOL EFFLUX PUMP RV0191"/>
    <property type="match status" value="1"/>
</dbReference>
<dbReference type="GO" id="GO:0022857">
    <property type="term" value="F:transmembrane transporter activity"/>
    <property type="evidence" value="ECO:0007669"/>
    <property type="project" value="InterPro"/>
</dbReference>
<accession>A0A1H8HR32</accession>
<dbReference type="InterPro" id="IPR020846">
    <property type="entry name" value="MFS_dom"/>
</dbReference>
<sequence length="419" mass="45829">MNYVEKLFTGSEEKSSKKKSGTSSKKWAILSISSIPLVMTLGNSMLIPVLPILEREMRISSFQSSLIITVYSVVAIFLIPIAGYLSDRLGRKKVIIPSLMLAAIGGLIAGWATWQMTNGYWLVLVGRALQGAGAAGSFPIVLPLVGDMFKNEKDVSSALGEIETSNTLGKVLSPILGSFLAGIIWFLPFFSIPVFSAISIILMIFLVKSPKKKEEEALPFKDFLKKIRMIFTENGRWLYGIFFIGVILMFVLFGILFYLSTILETKYGIKDMKKGLFLALPLGALCLASFITGKVIKQNQVLMKWISFSGSLLLGLSIAILGFSDKLWYLISVFLIGAIGIGISLPPLDSLITESIEKEERGTITSIYSSMRFVGVAAGPPIIAIMMKNSEQMLFYLLTGLSLAASIVTLLTIKPTKKG</sequence>
<dbReference type="CDD" id="cd17474">
    <property type="entry name" value="MFS_YfmO_like"/>
    <property type="match status" value="1"/>
</dbReference>
<dbReference type="InterPro" id="IPR011701">
    <property type="entry name" value="MFS"/>
</dbReference>
<dbReference type="InterPro" id="IPR001958">
    <property type="entry name" value="Tet-R_TetA/multi-R_MdtG-like"/>
</dbReference>
<evidence type="ECO:0000256" key="8">
    <source>
        <dbReference type="SAM" id="Phobius"/>
    </source>
</evidence>
<dbReference type="Gene3D" id="1.20.1250.20">
    <property type="entry name" value="MFS general substrate transporter like domains"/>
    <property type="match status" value="1"/>
</dbReference>
<evidence type="ECO:0000259" key="9">
    <source>
        <dbReference type="PROSITE" id="PS50850"/>
    </source>
</evidence>
<feature type="transmembrane region" description="Helical" evidence="8">
    <location>
        <begin position="62"/>
        <end position="82"/>
    </location>
</feature>
<evidence type="ECO:0000313" key="10">
    <source>
        <dbReference type="EMBL" id="SEN58611.1"/>
    </source>
</evidence>
<organism evidence="10 11">
    <name type="scientific">Mesobacillus persicus</name>
    <dbReference type="NCBI Taxonomy" id="930146"/>
    <lineage>
        <taxon>Bacteria</taxon>
        <taxon>Bacillati</taxon>
        <taxon>Bacillota</taxon>
        <taxon>Bacilli</taxon>
        <taxon>Bacillales</taxon>
        <taxon>Bacillaceae</taxon>
        <taxon>Mesobacillus</taxon>
    </lineage>
</organism>
<evidence type="ECO:0000256" key="2">
    <source>
        <dbReference type="ARBA" id="ARBA00007520"/>
    </source>
</evidence>
<feature type="transmembrane region" description="Helical" evidence="8">
    <location>
        <begin position="237"/>
        <end position="263"/>
    </location>
</feature>
<dbReference type="OrthoDB" id="2986280at2"/>
<dbReference type="STRING" id="930146.SAMN05192533_115110"/>
<feature type="domain" description="Major facilitator superfamily (MFS) profile" evidence="9">
    <location>
        <begin position="28"/>
        <end position="417"/>
    </location>
</feature>
<dbReference type="Proteomes" id="UP000198553">
    <property type="component" value="Unassembled WGS sequence"/>
</dbReference>
<feature type="transmembrane region" description="Helical" evidence="8">
    <location>
        <begin position="94"/>
        <end position="114"/>
    </location>
</feature>
<gene>
    <name evidence="10" type="ORF">SAMN05192533_115110</name>
</gene>
<reference evidence="11" key="1">
    <citation type="submission" date="2016-10" db="EMBL/GenBank/DDBJ databases">
        <authorList>
            <person name="Varghese N."/>
            <person name="Submissions S."/>
        </authorList>
    </citation>
    <scope>NUCLEOTIDE SEQUENCE [LARGE SCALE GENOMIC DNA]</scope>
    <source>
        <strain evidence="11">B48,IBRC-M 10115,DSM 25386,CECT 8001</strain>
    </source>
</reference>
<keyword evidence="11" id="KW-1185">Reference proteome</keyword>